<accession>A0A9D1N7A9</accession>
<evidence type="ECO:0000313" key="2">
    <source>
        <dbReference type="EMBL" id="HIU96482.1"/>
    </source>
</evidence>
<dbReference type="InterPro" id="IPR013830">
    <property type="entry name" value="SGNH_hydro"/>
</dbReference>
<dbReference type="SUPFAM" id="SSF52266">
    <property type="entry name" value="SGNH hydrolase"/>
    <property type="match status" value="1"/>
</dbReference>
<protein>
    <submittedName>
        <fullName evidence="2">Lipase</fullName>
    </submittedName>
</protein>
<proteinExistence type="predicted"/>
<reference evidence="2" key="2">
    <citation type="journal article" date="2021" name="PeerJ">
        <title>Extensive microbial diversity within the chicken gut microbiome revealed by metagenomics and culture.</title>
        <authorList>
            <person name="Gilroy R."/>
            <person name="Ravi A."/>
            <person name="Getino M."/>
            <person name="Pursley I."/>
            <person name="Horton D.L."/>
            <person name="Alikhan N.F."/>
            <person name="Baker D."/>
            <person name="Gharbi K."/>
            <person name="Hall N."/>
            <person name="Watson M."/>
            <person name="Adriaenssens E.M."/>
            <person name="Foster-Nyarko E."/>
            <person name="Jarju S."/>
            <person name="Secka A."/>
            <person name="Antonio M."/>
            <person name="Oren A."/>
            <person name="Chaudhuri R.R."/>
            <person name="La Ragione R."/>
            <person name="Hildebrand F."/>
            <person name="Pallen M.J."/>
        </authorList>
    </citation>
    <scope>NUCLEOTIDE SEQUENCE</scope>
    <source>
        <strain evidence="2">ChiSjej4B22-8349</strain>
    </source>
</reference>
<dbReference type="Pfam" id="PF13472">
    <property type="entry name" value="Lipase_GDSL_2"/>
    <property type="match status" value="1"/>
</dbReference>
<comment type="caution">
    <text evidence="2">The sequence shown here is derived from an EMBL/GenBank/DDBJ whole genome shotgun (WGS) entry which is preliminary data.</text>
</comment>
<organism evidence="2 3">
    <name type="scientific">Candidatus Allocopromorpha excrementipullorum</name>
    <dbReference type="NCBI Taxonomy" id="2840743"/>
    <lineage>
        <taxon>Bacteria</taxon>
        <taxon>Bacillati</taxon>
        <taxon>Bacillota</taxon>
        <taxon>Clostridia</taxon>
        <taxon>Eubacteriales</taxon>
        <taxon>Eubacteriaceae</taxon>
        <taxon>Eubacteriaceae incertae sedis</taxon>
        <taxon>Candidatus Allocopromorpha</taxon>
    </lineage>
</organism>
<reference evidence="2" key="1">
    <citation type="submission" date="2020-10" db="EMBL/GenBank/DDBJ databases">
        <authorList>
            <person name="Gilroy R."/>
        </authorList>
    </citation>
    <scope>NUCLEOTIDE SEQUENCE</scope>
    <source>
        <strain evidence="2">ChiSjej4B22-8349</strain>
    </source>
</reference>
<dbReference type="Proteomes" id="UP000824130">
    <property type="component" value="Unassembled WGS sequence"/>
</dbReference>
<name>A0A9D1N7A9_9FIRM</name>
<evidence type="ECO:0000259" key="1">
    <source>
        <dbReference type="Pfam" id="PF13472"/>
    </source>
</evidence>
<dbReference type="InterPro" id="IPR036514">
    <property type="entry name" value="SGNH_hydro_sf"/>
</dbReference>
<dbReference type="EMBL" id="DVOB01000154">
    <property type="protein sequence ID" value="HIU96482.1"/>
    <property type="molecule type" value="Genomic_DNA"/>
</dbReference>
<sequence>MRVICFGDSNTYGYDPRGWLGGRYDEENRWVDILAQKTGWKIVNRGQNGREIPGAPVPIHGDVDLFIVMLGINDLLQGHRPEAVSKKMELFLLRLELIREKILLVAPPPMKPGEWVPTQELADDSVALAGCYRMLSQRLGVQFVDAGQWEIPLAYDGVHFTEEGHRAFAEVLYQYLRKSYELR</sequence>
<gene>
    <name evidence="2" type="ORF">IAD25_07250</name>
</gene>
<dbReference type="AlphaFoldDB" id="A0A9D1N7A9"/>
<dbReference type="InterPro" id="IPR051532">
    <property type="entry name" value="Ester_Hydrolysis_Enzymes"/>
</dbReference>
<evidence type="ECO:0000313" key="3">
    <source>
        <dbReference type="Proteomes" id="UP000824130"/>
    </source>
</evidence>
<dbReference type="PANTHER" id="PTHR30383">
    <property type="entry name" value="THIOESTERASE 1/PROTEASE 1/LYSOPHOSPHOLIPASE L1"/>
    <property type="match status" value="1"/>
</dbReference>
<dbReference type="Gene3D" id="3.40.50.1110">
    <property type="entry name" value="SGNH hydrolase"/>
    <property type="match status" value="2"/>
</dbReference>
<feature type="domain" description="SGNH hydrolase-type esterase" evidence="1">
    <location>
        <begin position="5"/>
        <end position="167"/>
    </location>
</feature>
<dbReference type="PANTHER" id="PTHR30383:SF29">
    <property type="entry name" value="SGNH HYDROLASE-TYPE ESTERASE DOMAIN-CONTAINING PROTEIN"/>
    <property type="match status" value="1"/>
</dbReference>